<dbReference type="PANTHER" id="PTHR31836:SF27">
    <property type="entry name" value="RLPA-LIKE PROTEIN DOUBLE-PSI BETA-BARREL DOMAIN-CONTAINING PROTEIN"/>
    <property type="match status" value="1"/>
</dbReference>
<dbReference type="Gene3D" id="2.40.40.10">
    <property type="entry name" value="RlpA-like domain"/>
    <property type="match status" value="1"/>
</dbReference>
<dbReference type="SUPFAM" id="SSF50685">
    <property type="entry name" value="Barwin-like endoglucanases"/>
    <property type="match status" value="1"/>
</dbReference>
<dbReference type="InterPro" id="IPR051477">
    <property type="entry name" value="Expansin_CellWall"/>
</dbReference>
<keyword evidence="1" id="KW-0732">Signal</keyword>
<name>A0AAV0BAR6_PHAPC</name>
<evidence type="ECO:0000313" key="2">
    <source>
        <dbReference type="EMBL" id="CAH7682194.1"/>
    </source>
</evidence>
<dbReference type="InterPro" id="IPR036908">
    <property type="entry name" value="RlpA-like_sf"/>
</dbReference>
<feature type="non-terminal residue" evidence="2">
    <location>
        <position position="95"/>
    </location>
</feature>
<protein>
    <submittedName>
        <fullName evidence="2">RlpA-like double-psi beta-barrel-protein domain-containing protein-containing protein</fullName>
    </submittedName>
</protein>
<sequence>YSPGLGSCGEQHSDTDMIAAVSHELYDTFPGATANPNNNPVCGRNLKIGWKDKWITVKVVDRCEGCLKTDVDLSPGAFAKLEDMSVGRLRGIEVS</sequence>
<organism evidence="2 3">
    <name type="scientific">Phakopsora pachyrhizi</name>
    <name type="common">Asian soybean rust disease fungus</name>
    <dbReference type="NCBI Taxonomy" id="170000"/>
    <lineage>
        <taxon>Eukaryota</taxon>
        <taxon>Fungi</taxon>
        <taxon>Dikarya</taxon>
        <taxon>Basidiomycota</taxon>
        <taxon>Pucciniomycotina</taxon>
        <taxon>Pucciniomycetes</taxon>
        <taxon>Pucciniales</taxon>
        <taxon>Phakopsoraceae</taxon>
        <taxon>Phakopsora</taxon>
    </lineage>
</organism>
<proteinExistence type="predicted"/>
<evidence type="ECO:0000313" key="3">
    <source>
        <dbReference type="Proteomes" id="UP001153365"/>
    </source>
</evidence>
<evidence type="ECO:0000256" key="1">
    <source>
        <dbReference type="ARBA" id="ARBA00022729"/>
    </source>
</evidence>
<dbReference type="AlphaFoldDB" id="A0AAV0BAR6"/>
<dbReference type="EMBL" id="CALTRL010003922">
    <property type="protein sequence ID" value="CAH7682194.1"/>
    <property type="molecule type" value="Genomic_DNA"/>
</dbReference>
<keyword evidence="3" id="KW-1185">Reference proteome</keyword>
<dbReference type="CDD" id="cd22191">
    <property type="entry name" value="DPBB_RlpA_EXP_N-like"/>
    <property type="match status" value="1"/>
</dbReference>
<reference evidence="2" key="1">
    <citation type="submission" date="2022-06" db="EMBL/GenBank/DDBJ databases">
        <authorList>
            <consortium name="SYNGENTA / RWTH Aachen University"/>
        </authorList>
    </citation>
    <scope>NUCLEOTIDE SEQUENCE</scope>
</reference>
<feature type="non-terminal residue" evidence="2">
    <location>
        <position position="1"/>
    </location>
</feature>
<comment type="caution">
    <text evidence="2">The sequence shown here is derived from an EMBL/GenBank/DDBJ whole genome shotgun (WGS) entry which is preliminary data.</text>
</comment>
<dbReference type="Proteomes" id="UP001153365">
    <property type="component" value="Unassembled WGS sequence"/>
</dbReference>
<gene>
    <name evidence="2" type="ORF">PPACK8108_LOCUS14957</name>
</gene>
<accession>A0AAV0BAR6</accession>
<dbReference type="PANTHER" id="PTHR31836">
    <property type="match status" value="1"/>
</dbReference>